<dbReference type="SUPFAM" id="SSF52058">
    <property type="entry name" value="L domain-like"/>
    <property type="match status" value="1"/>
</dbReference>
<feature type="signal peptide" evidence="9">
    <location>
        <begin position="1"/>
        <end position="23"/>
    </location>
</feature>
<evidence type="ECO:0000259" key="10">
    <source>
        <dbReference type="Pfam" id="PF08263"/>
    </source>
</evidence>
<proteinExistence type="predicted"/>
<keyword evidence="7" id="KW-0472">Membrane</keyword>
<dbReference type="GO" id="GO:0016020">
    <property type="term" value="C:membrane"/>
    <property type="evidence" value="ECO:0007669"/>
    <property type="project" value="UniProtKB-SubCell"/>
</dbReference>
<dbReference type="InterPro" id="IPR001611">
    <property type="entry name" value="Leu-rich_rpt"/>
</dbReference>
<evidence type="ECO:0000256" key="7">
    <source>
        <dbReference type="ARBA" id="ARBA00023136"/>
    </source>
</evidence>
<dbReference type="STRING" id="4565.A0A3B6GNJ0"/>
<reference evidence="11" key="1">
    <citation type="submission" date="2018-08" db="EMBL/GenBank/DDBJ databases">
        <authorList>
            <person name="Rossello M."/>
        </authorList>
    </citation>
    <scope>NUCLEOTIDE SEQUENCE [LARGE SCALE GENOMIC DNA]</scope>
    <source>
        <strain evidence="11">cv. Chinese Spring</strain>
    </source>
</reference>
<dbReference type="PaxDb" id="4565-Traes_3DS_4AF428AED.1"/>
<dbReference type="Gramene" id="TraesCS3D02G101700.1">
    <property type="protein sequence ID" value="TraesCS3D02G101700.1.cds1"/>
    <property type="gene ID" value="TraesCS3D02G101700"/>
</dbReference>
<dbReference type="Gramene" id="TraesJUL3D03G01844580.1">
    <property type="protein sequence ID" value="TraesJUL3D03G01844580.1.CDS1"/>
    <property type="gene ID" value="TraesJUL3D03G01844580"/>
</dbReference>
<dbReference type="Pfam" id="PF08263">
    <property type="entry name" value="LRRNT_2"/>
    <property type="match status" value="1"/>
</dbReference>
<evidence type="ECO:0000256" key="2">
    <source>
        <dbReference type="ARBA" id="ARBA00022614"/>
    </source>
</evidence>
<dbReference type="Gramene" id="TraesJAG3D03G01834990.2">
    <property type="protein sequence ID" value="TraesJAG3D03G01834990.2.CDS1"/>
    <property type="gene ID" value="TraesJAG3D03G01834990"/>
</dbReference>
<dbReference type="Gramene" id="TraesSTA3D03G01821210.1">
    <property type="protein sequence ID" value="TraesSTA3D03G01821210.1.CDS1"/>
    <property type="gene ID" value="TraesSTA3D03G01821210"/>
</dbReference>
<keyword evidence="5" id="KW-0677">Repeat</keyword>
<accession>A0A3B6GNJ0</accession>
<dbReference type="Gramene" id="TraesRN3D0100220700.1">
    <property type="protein sequence ID" value="TraesRN3D0100220700.1"/>
    <property type="gene ID" value="TraesRN3D0100220700"/>
</dbReference>
<dbReference type="Gramene" id="TraesWEE_scaffold_070632_01G000100.1">
    <property type="protein sequence ID" value="TraesWEE_scaffold_070632_01G000100.1"/>
    <property type="gene ID" value="TraesWEE_scaffold_070632_01G000100"/>
</dbReference>
<dbReference type="OrthoDB" id="1394818at2759"/>
<dbReference type="Gramene" id="TraesNOR3D03G01853270.1">
    <property type="protein sequence ID" value="TraesNOR3D03G01853270.1.CDS1"/>
    <property type="gene ID" value="TraesNOR3D03G01853270"/>
</dbReference>
<dbReference type="Gene3D" id="3.80.10.10">
    <property type="entry name" value="Ribonuclease Inhibitor"/>
    <property type="match status" value="3"/>
</dbReference>
<name>A0A3B6GNJ0_WHEAT</name>
<evidence type="ECO:0000256" key="1">
    <source>
        <dbReference type="ARBA" id="ARBA00004479"/>
    </source>
</evidence>
<dbReference type="Proteomes" id="UP000019116">
    <property type="component" value="Chromosome 3D"/>
</dbReference>
<evidence type="ECO:0000313" key="12">
    <source>
        <dbReference type="Proteomes" id="UP000019116"/>
    </source>
</evidence>
<dbReference type="PANTHER" id="PTHR48061:SF52">
    <property type="entry name" value="LEUCINE-RICH REPEAT-CONTAINING N-TERMINAL PLANT-TYPE DOMAIN-CONTAINING PROTEIN"/>
    <property type="match status" value="1"/>
</dbReference>
<dbReference type="OMA" id="MINLAYN"/>
<dbReference type="InterPro" id="IPR013210">
    <property type="entry name" value="LRR_N_plant-typ"/>
</dbReference>
<protein>
    <recommendedName>
        <fullName evidence="10">Leucine-rich repeat-containing N-terminal plant-type domain-containing protein</fullName>
    </recommendedName>
</protein>
<dbReference type="Pfam" id="PF13855">
    <property type="entry name" value="LRR_8"/>
    <property type="match status" value="1"/>
</dbReference>
<keyword evidence="12" id="KW-1185">Reference proteome</keyword>
<keyword evidence="6" id="KW-1133">Transmembrane helix</keyword>
<keyword evidence="3" id="KW-0812">Transmembrane</keyword>
<dbReference type="Gramene" id="TraesMAC3D03G01824940.1">
    <property type="protein sequence ID" value="TraesMAC3D03G01824940.1.CDS1"/>
    <property type="gene ID" value="TraesMAC3D03G01824940"/>
</dbReference>
<dbReference type="Pfam" id="PF00560">
    <property type="entry name" value="LRR_1"/>
    <property type="match status" value="1"/>
</dbReference>
<reference evidence="11" key="2">
    <citation type="submission" date="2018-10" db="UniProtKB">
        <authorList>
            <consortium name="EnsemblPlants"/>
        </authorList>
    </citation>
    <scope>IDENTIFICATION</scope>
</reference>
<dbReference type="Gramene" id="TraesARI3D03G01858820.1">
    <property type="protein sequence ID" value="TraesARI3D03G01858820.1.CDS1"/>
    <property type="gene ID" value="TraesARI3D03G01858820"/>
</dbReference>
<dbReference type="InterPro" id="IPR046956">
    <property type="entry name" value="RLP23-like"/>
</dbReference>
<dbReference type="Gramene" id="TraesCS3D03G0205800.1">
    <property type="protein sequence ID" value="TraesCS3D03G0205800.1.CDS1"/>
    <property type="gene ID" value="TraesCS3D03G0205800"/>
</dbReference>
<dbReference type="SMR" id="A0A3B6GNJ0"/>
<organism evidence="11">
    <name type="scientific">Triticum aestivum</name>
    <name type="common">Wheat</name>
    <dbReference type="NCBI Taxonomy" id="4565"/>
    <lineage>
        <taxon>Eukaryota</taxon>
        <taxon>Viridiplantae</taxon>
        <taxon>Streptophyta</taxon>
        <taxon>Embryophyta</taxon>
        <taxon>Tracheophyta</taxon>
        <taxon>Spermatophyta</taxon>
        <taxon>Magnoliopsida</taxon>
        <taxon>Liliopsida</taxon>
        <taxon>Poales</taxon>
        <taxon>Poaceae</taxon>
        <taxon>BOP clade</taxon>
        <taxon>Pooideae</taxon>
        <taxon>Triticodae</taxon>
        <taxon>Triticeae</taxon>
        <taxon>Triticinae</taxon>
        <taxon>Triticum</taxon>
    </lineage>
</organism>
<dbReference type="Gramene" id="TraesROB_scaffold_068943_01G000100.1">
    <property type="protein sequence ID" value="TraesROB_scaffold_068943_01G000100.1"/>
    <property type="gene ID" value="TraesROB_scaffold_068943_01G000100"/>
</dbReference>
<evidence type="ECO:0000256" key="3">
    <source>
        <dbReference type="ARBA" id="ARBA00022692"/>
    </source>
</evidence>
<dbReference type="Gramene" id="TraesJAG3D03G01834990.1">
    <property type="protein sequence ID" value="TraesJAG3D03G01834990.1.CDS1"/>
    <property type="gene ID" value="TraesJAG3D03G01834990"/>
</dbReference>
<dbReference type="Gramene" id="TraesLAC3D03G01768020.1">
    <property type="protein sequence ID" value="TraesLAC3D03G01768020.1.CDS1"/>
    <property type="gene ID" value="TraesLAC3D03G01768020"/>
</dbReference>
<evidence type="ECO:0000256" key="6">
    <source>
        <dbReference type="ARBA" id="ARBA00022989"/>
    </source>
</evidence>
<evidence type="ECO:0000256" key="4">
    <source>
        <dbReference type="ARBA" id="ARBA00022729"/>
    </source>
</evidence>
<keyword evidence="4 9" id="KW-0732">Signal</keyword>
<sequence>MSSTRSLLHLILLLLAYYYSTHTTANGGNGTTTQCLPDHSSSLLQLKHSFHNPKLPSWQHGTDCCHWEGVGCDRASGQVITLDLGDRNLRSTSGLSPAIFNLTSLTNLSLSGNDFGLTSLPGFGFERLIELLSLDLYNACFAGQIPIGIAHLKNLRSLDLSYNNLYLQDPSFQTVIANLSNLRELYLDRVGILSSKANWSVALADSVPLLQNISLSECELSSPIHHSFSRLRFLTMINLAYNEISGQVPGFFAEFSFLRDLALGENYFEGQFPTKIFQLENLSVLDLSNNFGLTVHLPDFSSGSNLEYLDLRGSNIFGAIPDPFVHLKSLKFLGLSSIEPPEQPTTSIANLTSLNGLWLSGSGVEKP</sequence>
<comment type="subcellular location">
    <subcellularLocation>
        <location evidence="1">Membrane</location>
        <topology evidence="1">Single-pass type I membrane protein</topology>
    </subcellularLocation>
</comment>
<dbReference type="Gramene" id="TraesCLE_scaffold_104844_01G000100.1">
    <property type="protein sequence ID" value="TraesCLE_scaffold_104844_01G000100.1"/>
    <property type="gene ID" value="TraesCLE_scaffold_104844_01G000100"/>
</dbReference>
<dbReference type="PANTHER" id="PTHR48061">
    <property type="entry name" value="LEUCINE-RICH REPEAT RECEPTOR PROTEIN KINASE EMS1-LIKE-RELATED"/>
    <property type="match status" value="1"/>
</dbReference>
<dbReference type="Gramene" id="TraesMAC3D03G01824940.2">
    <property type="protein sequence ID" value="TraesMAC3D03G01824940.2.CDS1"/>
    <property type="gene ID" value="TraesMAC3D03G01824940"/>
</dbReference>
<feature type="chain" id="PRO_5043174504" description="Leucine-rich repeat-containing N-terminal plant-type domain-containing protein" evidence="9">
    <location>
        <begin position="24"/>
        <end position="367"/>
    </location>
</feature>
<evidence type="ECO:0000313" key="11">
    <source>
        <dbReference type="EnsemblPlants" id="TraesCS3D02G101700.1.cds1"/>
    </source>
</evidence>
<feature type="domain" description="Leucine-rich repeat-containing N-terminal plant-type" evidence="10">
    <location>
        <begin position="41"/>
        <end position="73"/>
    </location>
</feature>
<evidence type="ECO:0000256" key="8">
    <source>
        <dbReference type="ARBA" id="ARBA00023180"/>
    </source>
</evidence>
<evidence type="ECO:0000256" key="5">
    <source>
        <dbReference type="ARBA" id="ARBA00022737"/>
    </source>
</evidence>
<keyword evidence="2" id="KW-0433">Leucine-rich repeat</keyword>
<dbReference type="AlphaFoldDB" id="A0A3B6GNJ0"/>
<dbReference type="InterPro" id="IPR032675">
    <property type="entry name" value="LRR_dom_sf"/>
</dbReference>
<dbReference type="Gramene" id="TraesCAD_scaffold_069674_01G000200.1">
    <property type="protein sequence ID" value="TraesCAD_scaffold_069674_01G000200.1"/>
    <property type="gene ID" value="TraesCAD_scaffold_069674_01G000200"/>
</dbReference>
<keyword evidence="8" id="KW-0325">Glycoprotein</keyword>
<dbReference type="EnsemblPlants" id="TraesCS3D02G101700.1">
    <property type="protein sequence ID" value="TraesCS3D02G101700.1.cds1"/>
    <property type="gene ID" value="TraesCS3D02G101700"/>
</dbReference>
<evidence type="ECO:0000256" key="9">
    <source>
        <dbReference type="SAM" id="SignalP"/>
    </source>
</evidence>